<name>A0A8R2M2B8_BOMMO</name>
<dbReference type="InterPro" id="IPR016036">
    <property type="entry name" value="Malonyl_transacylase_ACP-bd"/>
</dbReference>
<dbReference type="Gene3D" id="3.90.180.10">
    <property type="entry name" value="Medium-chain alcohol dehydrogenases, catalytic domain"/>
    <property type="match status" value="1"/>
</dbReference>
<dbReference type="InterPro" id="IPR016035">
    <property type="entry name" value="Acyl_Trfase/lysoPLipase"/>
</dbReference>
<dbReference type="GO" id="GO:0004312">
    <property type="term" value="F:fatty acid synthase activity"/>
    <property type="evidence" value="ECO:0007669"/>
    <property type="project" value="TreeGrafter"/>
</dbReference>
<dbReference type="Pfam" id="PF00109">
    <property type="entry name" value="ketoacyl-synt"/>
    <property type="match status" value="1"/>
</dbReference>
<evidence type="ECO:0000313" key="3">
    <source>
        <dbReference type="Proteomes" id="UP000005204"/>
    </source>
</evidence>
<dbReference type="InterPro" id="IPR014031">
    <property type="entry name" value="Ketoacyl_synth_C"/>
</dbReference>
<dbReference type="InterPro" id="IPR014030">
    <property type="entry name" value="Ketoacyl_synth_N"/>
</dbReference>
<reference evidence="2" key="2">
    <citation type="submission" date="2022-06" db="UniProtKB">
        <authorList>
            <consortium name="EnsemblMetazoa"/>
        </authorList>
    </citation>
    <scope>IDENTIFICATION</scope>
    <source>
        <strain evidence="2">p50T (Dazao)</strain>
    </source>
</reference>
<dbReference type="Pfam" id="PF00698">
    <property type="entry name" value="Acyl_transf_1"/>
    <property type="match status" value="1"/>
</dbReference>
<dbReference type="PROSITE" id="PS52004">
    <property type="entry name" value="KS3_2"/>
    <property type="match status" value="1"/>
</dbReference>
<dbReference type="Gene3D" id="3.30.70.3290">
    <property type="match status" value="1"/>
</dbReference>
<dbReference type="InterPro" id="IPR011032">
    <property type="entry name" value="GroES-like_sf"/>
</dbReference>
<dbReference type="SUPFAM" id="SSF53474">
    <property type="entry name" value="alpha/beta-Hydrolases"/>
    <property type="match status" value="1"/>
</dbReference>
<dbReference type="CDD" id="cd00833">
    <property type="entry name" value="PKS"/>
    <property type="match status" value="1"/>
</dbReference>
<dbReference type="InterPro" id="IPR020841">
    <property type="entry name" value="PKS_Beta-ketoAc_synthase_dom"/>
</dbReference>
<dbReference type="SUPFAM" id="SSF52151">
    <property type="entry name" value="FabD/lysophospholipase-like"/>
    <property type="match status" value="1"/>
</dbReference>
<dbReference type="Pfam" id="PF02801">
    <property type="entry name" value="Ketoacyl-synt_C"/>
    <property type="match status" value="1"/>
</dbReference>
<dbReference type="SMART" id="SM00825">
    <property type="entry name" value="PKS_KS"/>
    <property type="match status" value="1"/>
</dbReference>
<evidence type="ECO:0000259" key="1">
    <source>
        <dbReference type="PROSITE" id="PS52004"/>
    </source>
</evidence>
<feature type="domain" description="Ketosynthase family 3 (KS3)" evidence="1">
    <location>
        <begin position="20"/>
        <end position="430"/>
    </location>
</feature>
<dbReference type="PANTHER" id="PTHR43775">
    <property type="entry name" value="FATTY ACID SYNTHASE"/>
    <property type="match status" value="1"/>
</dbReference>
<dbReference type="InterPro" id="IPR032821">
    <property type="entry name" value="PKS_assoc"/>
</dbReference>
<evidence type="ECO:0000313" key="2">
    <source>
        <dbReference type="EnsemblMetazoa" id="XP_037872252.1"/>
    </source>
</evidence>
<dbReference type="Gene3D" id="3.40.50.1820">
    <property type="entry name" value="alpha/beta hydrolase"/>
    <property type="match status" value="1"/>
</dbReference>
<dbReference type="Gene3D" id="3.40.366.10">
    <property type="entry name" value="Malonyl-Coenzyme A Acyl Carrier Protein, domain 2"/>
    <property type="match status" value="1"/>
</dbReference>
<sequence length="2059" mass="227830">MKASAGNTTTDRGVKSSSERDRIVISGMSGLFPEAQSVQEFADILYNKVNPVTSENSPWLYTPLEIGPYSGKAPGSQYFDAQFFKVHQRLGEKMDVMSRKLLEQSYQAIYDAGLSPQSLNGKNVAVYIGTSISETEITGFLDTSSKRGFGIMGCSKTMFANRISYWLNVKGPSMAVDQACCSSMSALQLAYLAMKSNECEAAIVGGCHLSMLPESSVHYNRINKIAKDGKTRSFDQEANGCVLSDAINVIFLQKASDALRVYADVVHAKNEYISLKQENEFPKSGSYRKPHEIANYLKDFYIEADFAPQDVDYVEAFGIGNPESDKSELEALTDVFCDKKTNPLYVGSVMSNIGFTAAASGITSIIKVLLGYHNGLFAGNLHYNTPRHDINAIKDGRICILDDHCHINGNYAAVNAFSVTGVNAHVLLKGNRKPKDLAKYKSSIPHLVTVSGRQDSSVKKVLDNLKSRPIDPEELTLFHNIHSVVTPGHLGRGYTILQTQENQTVSLGEAVNYFDNAKRPLWFVYSGMGSQWPGMGAELMNIPIFSAAIERCQKAVESKGIDLVKIITSTDPDIFNNILNAFLGIAAIQIGLTDVTYALGLVPDNIIGHSVGELGCAYADGCLTAEEMILAAYSRGQASIETKLIKGSMAAIGMGYKQILPLCPPEVDVACHNGPDSSTISGPADVTAHFVAELSAKGIFAKTVPSANIAYHSRYIAAAGSNLLQMLKKVIKNPRLRSERWVSTSVPQEDWNNAAAKYCSPEYQTNNLLNPVLFEETSRLIPNNAILIEIAPRGLLQAILKRSVSPDCFNISLTKKGDGNVIHLLQTIGKLYIEGCTPDIKALYPKVELPVSAGTPMLSQLVKWMHLQEWYVPKPQSTEIITCAVCEHFISVHDKEHSYLRGNIAQGKMIYPIGGILVLVWDTLCMSMLLPKKKVSVKFSDVHIEVQPILCEEKILRLRVAINKGNGRFEVTNAGSKVASGIIFTTSKNVINKMDHAVTSMELNKNDVYQLLWEKGYSFSEEFRLIKSANTTLSEAIVEWRDNWVTLIENMLQLNILNQNDNGVSLPAKISDVILNIFEHEKPIFSKDSSSTLKVIRSEVYDSTECGGVILKGIRFRQIPRISYPTSLLVPSSKDKTELIKLKIQTSSCSNTMLLSAEPGNINSIHWSQVFEPSGSGILVKVHYASLTPIDGEKATGAVSHQVNEICYGMDYSGVTESGHRVMGIVHRGACRNYLRAHPDLLWPVPDHWSLEDAATVPLAYAYAFYCLMIKAKLYSGMKILIHEGAGALGQAAISIALAHKCQVFTTVGDVRMKSFLKKLYPELKEQHIGNSRDVTFGDMVLSATNGKGCDIVICSVEPWLKHVSLQCGGALSIIIDTAQMYNQNKFELRMNSLINDRSYVIADFVSMFDFAKNEEFKKLQILVSGGISKGYVRPLGRVTYAADEAPRALRLLSKSWHRGHVLLRLTDRALPASLRINCTSKCSHLIIFSDEYFGIQLAKRLINRGARMLHICCSKPSWYLQHQTENLKSLGVNVIVSSNNLNDLDDVATVLKKTIAMGPVEGVYLTSFKDMDNKYISNSLEYLDVMSRKFCPSLKYFAVITNSENVGKQTSIFRAKDNLVISRIEVQKPDFCGDTNTEVLLDRRAWDLSLLGAVETGLCSKLPLLVAQIKTETLPLYQQLADVADLPLLNEAGDMTTLQDLAARSDNIKVIKEFLRLKYHVCISEHNVLKLNKHKLREIDFLENNFEHKQGLAVYFSHIAEDEISSDTPIYLLPTLGNENAEKRVDALKSEYLCVVPGIEGHHVRFRGLCERLKLPALVLQPSLDVLHETIEQAAQRYSKTLMEKIGVGNTFYLLGCDSGILIAMELAAILEENGFLGTIFCLGTAPEDVKPVIEQQLGAFSTEDQLQLGILKHIFTLLTGEVPSDLDETLHPHSSWNEKIDAYIKMMADRITQTKQYVKAIVQSVYARILSIKQYDSSTLPTLKSTVVILRSPGYSSTSSASSYVIEDLSAPLCDAAKDVRCAAIINKNLSTEILEEFKTKNLCDSFVINFDDNYYK</sequence>
<dbReference type="InterPro" id="IPR042104">
    <property type="entry name" value="PKS_dehydratase_sf"/>
</dbReference>
<dbReference type="Pfam" id="PF16197">
    <property type="entry name" value="KAsynt_C_assoc"/>
    <property type="match status" value="1"/>
</dbReference>
<protein>
    <recommendedName>
        <fullName evidence="1">Ketosynthase family 3 (KS3) domain-containing protein</fullName>
    </recommendedName>
</protein>
<dbReference type="InterPro" id="IPR016039">
    <property type="entry name" value="Thiolase-like"/>
</dbReference>
<dbReference type="SUPFAM" id="SSF55048">
    <property type="entry name" value="Probable ACP-binding domain of malonyl-CoA ACP transacylase"/>
    <property type="match status" value="1"/>
</dbReference>
<dbReference type="SMART" id="SM00827">
    <property type="entry name" value="PKS_AT"/>
    <property type="match status" value="1"/>
</dbReference>
<dbReference type="Gene3D" id="3.40.50.720">
    <property type="entry name" value="NAD(P)-binding Rossmann-like Domain"/>
    <property type="match status" value="1"/>
</dbReference>
<dbReference type="InterPro" id="IPR014043">
    <property type="entry name" value="Acyl_transferase_dom"/>
</dbReference>
<dbReference type="SUPFAM" id="SSF51735">
    <property type="entry name" value="NAD(P)-binding Rossmann-fold domains"/>
    <property type="match status" value="1"/>
</dbReference>
<reference evidence="3" key="1">
    <citation type="journal article" date="2008" name="Insect Biochem. Mol. Biol.">
        <title>The genome of a lepidopteran model insect, the silkworm Bombyx mori.</title>
        <authorList>
            <consortium name="International Silkworm Genome Consortium"/>
        </authorList>
    </citation>
    <scope>NUCLEOTIDE SEQUENCE [LARGE SCALE GENOMIC DNA]</scope>
    <source>
        <strain evidence="3">p50T</strain>
    </source>
</reference>
<organism evidence="2 3">
    <name type="scientific">Bombyx mori</name>
    <name type="common">Silk moth</name>
    <dbReference type="NCBI Taxonomy" id="7091"/>
    <lineage>
        <taxon>Eukaryota</taxon>
        <taxon>Metazoa</taxon>
        <taxon>Ecdysozoa</taxon>
        <taxon>Arthropoda</taxon>
        <taxon>Hexapoda</taxon>
        <taxon>Insecta</taxon>
        <taxon>Pterygota</taxon>
        <taxon>Neoptera</taxon>
        <taxon>Endopterygota</taxon>
        <taxon>Lepidoptera</taxon>
        <taxon>Glossata</taxon>
        <taxon>Ditrysia</taxon>
        <taxon>Bombycoidea</taxon>
        <taxon>Bombycidae</taxon>
        <taxon>Bombycinae</taxon>
        <taxon>Bombyx</taxon>
    </lineage>
</organism>
<dbReference type="SMART" id="SM00829">
    <property type="entry name" value="PKS_ER"/>
    <property type="match status" value="1"/>
</dbReference>
<dbReference type="InterPro" id="IPR050091">
    <property type="entry name" value="PKS_NRPS_Biosynth_Enz"/>
</dbReference>
<dbReference type="CDD" id="cd05195">
    <property type="entry name" value="enoyl_red"/>
    <property type="match status" value="1"/>
</dbReference>
<dbReference type="GO" id="GO:0006633">
    <property type="term" value="P:fatty acid biosynthetic process"/>
    <property type="evidence" value="ECO:0007669"/>
    <property type="project" value="TreeGrafter"/>
</dbReference>
<dbReference type="InterPro" id="IPR020843">
    <property type="entry name" value="ER"/>
</dbReference>
<accession>A0A8R2M2B8</accession>
<dbReference type="Gene3D" id="3.10.129.110">
    <property type="entry name" value="Polyketide synthase dehydratase"/>
    <property type="match status" value="1"/>
</dbReference>
<dbReference type="InterPro" id="IPR029058">
    <property type="entry name" value="AB_hydrolase_fold"/>
</dbReference>
<dbReference type="KEGG" id="bmor:101742625"/>
<dbReference type="RefSeq" id="XP_037872252.1">
    <property type="nucleotide sequence ID" value="XM_038016324.2"/>
</dbReference>
<dbReference type="InterPro" id="IPR036291">
    <property type="entry name" value="NAD(P)-bd_dom_sf"/>
</dbReference>
<dbReference type="Proteomes" id="UP000005204">
    <property type="component" value="Unassembled WGS sequence"/>
</dbReference>
<dbReference type="GO" id="GO:0016491">
    <property type="term" value="F:oxidoreductase activity"/>
    <property type="evidence" value="ECO:0007669"/>
    <property type="project" value="InterPro"/>
</dbReference>
<dbReference type="PANTHER" id="PTHR43775:SF23">
    <property type="entry name" value="FATTY ACID SYNTHASE 3"/>
    <property type="match status" value="1"/>
</dbReference>
<dbReference type="Gene3D" id="3.40.47.10">
    <property type="match status" value="1"/>
</dbReference>
<dbReference type="EnsemblMetazoa" id="XM_038016324.1">
    <property type="protein sequence ID" value="XP_037872252.1"/>
    <property type="gene ID" value="LOC101742625"/>
</dbReference>
<dbReference type="GeneID" id="101742625"/>
<dbReference type="InterPro" id="IPR001227">
    <property type="entry name" value="Ac_transferase_dom_sf"/>
</dbReference>
<proteinExistence type="predicted"/>
<dbReference type="SUPFAM" id="SSF50129">
    <property type="entry name" value="GroES-like"/>
    <property type="match status" value="1"/>
</dbReference>
<dbReference type="SUPFAM" id="SSF53901">
    <property type="entry name" value="Thiolase-like"/>
    <property type="match status" value="2"/>
</dbReference>
<keyword evidence="3" id="KW-1185">Reference proteome</keyword>